<feature type="region of interest" description="Disordered" evidence="3">
    <location>
        <begin position="285"/>
        <end position="320"/>
    </location>
</feature>
<dbReference type="InterPro" id="IPR037751">
    <property type="entry name" value="Dok1/2/3_PTB"/>
</dbReference>
<dbReference type="SUPFAM" id="SSF50729">
    <property type="entry name" value="PH domain-like"/>
    <property type="match status" value="2"/>
</dbReference>
<reference evidence="6" key="1">
    <citation type="submission" date="2025-08" db="UniProtKB">
        <authorList>
            <consortium name="Ensembl"/>
        </authorList>
    </citation>
    <scope>IDENTIFICATION</scope>
</reference>
<proteinExistence type="inferred from homology"/>
<reference evidence="6" key="2">
    <citation type="submission" date="2025-09" db="UniProtKB">
        <authorList>
            <consortium name="Ensembl"/>
        </authorList>
    </citation>
    <scope>IDENTIFICATION</scope>
</reference>
<dbReference type="SMART" id="SM00233">
    <property type="entry name" value="PH"/>
    <property type="match status" value="1"/>
</dbReference>
<dbReference type="PROSITE" id="PS50003">
    <property type="entry name" value="PH_DOMAIN"/>
    <property type="match status" value="1"/>
</dbReference>
<dbReference type="PANTHER" id="PTHR21258">
    <property type="entry name" value="DOCKING PROTEIN RELATED"/>
    <property type="match status" value="1"/>
</dbReference>
<accession>A0A3Q3LNQ9</accession>
<dbReference type="GeneTree" id="ENSGT00940000159868"/>
<sequence length="583" mass="66268">MEEDIRKQGMLYLQQQRFGKKWKRVWSVLYRESSCSISRLEFFECKDGGSIEKSDKNLRKQQEHKKVIRLADCIRVSEVEMDGCPRDTGPFLIETTEKIYIFAAERQHLDDWTHKLCEIAFPMSWMEHSVKRGSLQRGNRVDEDEGMEDNSLYSGREAVCVFKVGVRRTEASDRCRLKGDVVLRADADALVMLDKTGDVVYAWPYRFLRRFGRDKSTFSFEAGRRCDSGEGNFEFDTKQGNFLFQAVESAINLQRISLPQRQTSGGGQAADGVYSMVTEPSNIKMSHHKEDESVSSSPQQQQHRPLLTHLEPPVDKTLTGVKSLTLDTRDLPIPRKNQVKMISSCPLPHAGPEPDPNLAPGPNPNPTFSSKSRPNPDQTYSRITLPASERATRREKRGGGLAPPCTPPLVPPEPEYSLPFDTIAMKVMTNILNSHQADSGIDPLYDSIDEMKIRNIFPSDAEAVGMTYRKVEHIYDEPEGCAVPSAQKPPTSEYDDPEEMRGDAWRIMGTAADPKGHEYPYNPRVDDYAVPKRQQRVCLVTQRTKEGEEEEEEEEEEEPQKDGEEQRGKQRDSPYNNVNIKMA</sequence>
<feature type="compositionally biased region" description="Acidic residues" evidence="3">
    <location>
        <begin position="547"/>
        <end position="559"/>
    </location>
</feature>
<feature type="compositionally biased region" description="Polar residues" evidence="3">
    <location>
        <begin position="366"/>
        <end position="382"/>
    </location>
</feature>
<dbReference type="FunFam" id="2.30.29.30:FF:000213">
    <property type="entry name" value="Docking protein 3"/>
    <property type="match status" value="1"/>
</dbReference>
<dbReference type="GO" id="GO:0005737">
    <property type="term" value="C:cytoplasm"/>
    <property type="evidence" value="ECO:0007669"/>
    <property type="project" value="TreeGrafter"/>
</dbReference>
<dbReference type="InterPro" id="IPR001849">
    <property type="entry name" value="PH_domain"/>
</dbReference>
<feature type="compositionally biased region" description="Basic and acidic residues" evidence="3">
    <location>
        <begin position="514"/>
        <end position="530"/>
    </location>
</feature>
<evidence type="ECO:0000256" key="2">
    <source>
        <dbReference type="ARBA" id="ARBA00022553"/>
    </source>
</evidence>
<dbReference type="Pfam" id="PF00169">
    <property type="entry name" value="PH"/>
    <property type="match status" value="1"/>
</dbReference>
<dbReference type="SMART" id="SM00310">
    <property type="entry name" value="PTBI"/>
    <property type="match status" value="1"/>
</dbReference>
<dbReference type="InParanoid" id="A0A3Q3LNQ9"/>
<dbReference type="STRING" id="56723.ENSLBEP00000010380"/>
<name>A0A3Q3LNQ9_9LABR</name>
<evidence type="ECO:0000313" key="7">
    <source>
        <dbReference type="Proteomes" id="UP000261660"/>
    </source>
</evidence>
<feature type="compositionally biased region" description="Pro residues" evidence="3">
    <location>
        <begin position="349"/>
        <end position="365"/>
    </location>
</feature>
<dbReference type="CDD" id="cd01203">
    <property type="entry name" value="PTB_DOK1_DOK2_DOK3"/>
    <property type="match status" value="1"/>
</dbReference>
<feature type="region of interest" description="Disordered" evidence="3">
    <location>
        <begin position="509"/>
        <end position="583"/>
    </location>
</feature>
<evidence type="ECO:0000259" key="5">
    <source>
        <dbReference type="PROSITE" id="PS51064"/>
    </source>
</evidence>
<evidence type="ECO:0000256" key="3">
    <source>
        <dbReference type="SAM" id="MobiDB-lite"/>
    </source>
</evidence>
<dbReference type="SMART" id="SM01244">
    <property type="entry name" value="IRS"/>
    <property type="match status" value="1"/>
</dbReference>
<evidence type="ECO:0000256" key="1">
    <source>
        <dbReference type="ARBA" id="ARBA00010955"/>
    </source>
</evidence>
<feature type="compositionally biased region" description="Polar residues" evidence="3">
    <location>
        <begin position="294"/>
        <end position="303"/>
    </location>
</feature>
<dbReference type="GO" id="GO:0007265">
    <property type="term" value="P:Ras protein signal transduction"/>
    <property type="evidence" value="ECO:0007669"/>
    <property type="project" value="TreeGrafter"/>
</dbReference>
<dbReference type="InterPro" id="IPR050996">
    <property type="entry name" value="Docking_Protein_DOK"/>
</dbReference>
<dbReference type="Proteomes" id="UP000261660">
    <property type="component" value="Unplaced"/>
</dbReference>
<dbReference type="Gene3D" id="2.30.29.30">
    <property type="entry name" value="Pleckstrin-homology domain (PH domain)/Phosphotyrosine-binding domain (PTB)"/>
    <property type="match status" value="2"/>
</dbReference>
<feature type="compositionally biased region" description="Basic and acidic residues" evidence="3">
    <location>
        <begin position="560"/>
        <end position="572"/>
    </location>
</feature>
<organism evidence="6 7">
    <name type="scientific">Labrus bergylta</name>
    <name type="common">ballan wrasse</name>
    <dbReference type="NCBI Taxonomy" id="56723"/>
    <lineage>
        <taxon>Eukaryota</taxon>
        <taxon>Metazoa</taxon>
        <taxon>Chordata</taxon>
        <taxon>Craniata</taxon>
        <taxon>Vertebrata</taxon>
        <taxon>Euteleostomi</taxon>
        <taxon>Actinopterygii</taxon>
        <taxon>Neopterygii</taxon>
        <taxon>Teleostei</taxon>
        <taxon>Neoteleostei</taxon>
        <taxon>Acanthomorphata</taxon>
        <taxon>Eupercaria</taxon>
        <taxon>Labriformes</taxon>
        <taxon>Labridae</taxon>
        <taxon>Labrus</taxon>
    </lineage>
</organism>
<feature type="domain" description="PH" evidence="4">
    <location>
        <begin position="4"/>
        <end position="121"/>
    </location>
</feature>
<dbReference type="PANTHER" id="PTHR21258:SF14">
    <property type="entry name" value="DOCKING PROTEIN 2"/>
    <property type="match status" value="1"/>
</dbReference>
<dbReference type="GO" id="GO:0043410">
    <property type="term" value="P:positive regulation of MAPK cascade"/>
    <property type="evidence" value="ECO:0007669"/>
    <property type="project" value="TreeGrafter"/>
</dbReference>
<dbReference type="Pfam" id="PF02174">
    <property type="entry name" value="IRS"/>
    <property type="match status" value="1"/>
</dbReference>
<protein>
    <submittedName>
        <fullName evidence="6">Docking protein 2-like</fullName>
    </submittedName>
</protein>
<dbReference type="AlphaFoldDB" id="A0A3Q3LNQ9"/>
<dbReference type="PROSITE" id="PS51064">
    <property type="entry name" value="IRS_PTB"/>
    <property type="match status" value="1"/>
</dbReference>
<dbReference type="InterPro" id="IPR011993">
    <property type="entry name" value="PH-like_dom_sf"/>
</dbReference>
<feature type="compositionally biased region" description="Polar residues" evidence="3">
    <location>
        <begin position="573"/>
        <end position="583"/>
    </location>
</feature>
<feature type="region of interest" description="Disordered" evidence="3">
    <location>
        <begin position="480"/>
        <end position="499"/>
    </location>
</feature>
<dbReference type="GO" id="GO:0007169">
    <property type="term" value="P:cell surface receptor protein tyrosine kinase signaling pathway"/>
    <property type="evidence" value="ECO:0007669"/>
    <property type="project" value="TreeGrafter"/>
</dbReference>
<evidence type="ECO:0000259" key="4">
    <source>
        <dbReference type="PROSITE" id="PS50003"/>
    </source>
</evidence>
<dbReference type="InterPro" id="IPR002404">
    <property type="entry name" value="IRS_PTB"/>
</dbReference>
<dbReference type="CDD" id="cd14676">
    <property type="entry name" value="PH_DOK1_2_3"/>
    <property type="match status" value="1"/>
</dbReference>
<evidence type="ECO:0000313" key="6">
    <source>
        <dbReference type="Ensembl" id="ENSLBEP00000010380.1"/>
    </source>
</evidence>
<dbReference type="Ensembl" id="ENSLBET00000010942.1">
    <property type="protein sequence ID" value="ENSLBEP00000010380.1"/>
    <property type="gene ID" value="ENSLBEG00000008037.1"/>
</dbReference>
<feature type="region of interest" description="Disordered" evidence="3">
    <location>
        <begin position="343"/>
        <end position="410"/>
    </location>
</feature>
<feature type="domain" description="IRS-type PTB" evidence="5">
    <location>
        <begin position="158"/>
        <end position="261"/>
    </location>
</feature>
<keyword evidence="7" id="KW-1185">Reference proteome</keyword>
<keyword evidence="2" id="KW-0597">Phosphoprotein</keyword>
<comment type="similarity">
    <text evidence="1">Belongs to the DOK family. Type A subfamily.</text>
</comment>